<dbReference type="GO" id="GO:0000976">
    <property type="term" value="F:transcription cis-regulatory region binding"/>
    <property type="evidence" value="ECO:0007669"/>
    <property type="project" value="TreeGrafter"/>
</dbReference>
<dbReference type="RefSeq" id="WP_136692500.1">
    <property type="nucleotide sequence ID" value="NZ_SSHH01000001.1"/>
</dbReference>
<evidence type="ECO:0000313" key="7">
    <source>
        <dbReference type="Proteomes" id="UP000309389"/>
    </source>
</evidence>
<keyword evidence="1" id="KW-0805">Transcription regulation</keyword>
<evidence type="ECO:0000256" key="4">
    <source>
        <dbReference type="PROSITE-ProRule" id="PRU00335"/>
    </source>
</evidence>
<dbReference type="InterPro" id="IPR001647">
    <property type="entry name" value="HTH_TetR"/>
</dbReference>
<dbReference type="PROSITE" id="PS50977">
    <property type="entry name" value="HTH_TETR_2"/>
    <property type="match status" value="2"/>
</dbReference>
<keyword evidence="2 4" id="KW-0238">DNA-binding</keyword>
<dbReference type="InterPro" id="IPR050109">
    <property type="entry name" value="HTH-type_TetR-like_transc_reg"/>
</dbReference>
<dbReference type="Proteomes" id="UP000309389">
    <property type="component" value="Unassembled WGS sequence"/>
</dbReference>
<sequence>METVSTLDRGETTDRIAQSVIETLASHGVSRLTHRRVAATGGISLSTTTYHFRTKQEMVDHASHLLLESYVARFQAIARECEGGQRQPETLADLSLKILRNAAGKNRSAALAWGEIMLDFARTEGGRSSASTWYAQLETAWVQVARAFGEEHDELRIASMIDLTVGLLFFTRALGLDEAQIEAVANGQDLHREWKLDAATEPSDASLPPPQTDKAKATREQILQAAVDLLIAGGTGAVGYSAIARKSGVSMTAPAYHFGSISGLLKQAQKHMFAQSKDRYRAALSGSHGNGLSVEELADVTAAIFIREATQFSAQSLAHYSIWLEAARDDDLRPDVASAIGDQVVGWSRRLATISGSSPHNAILCQAMFVGALVRALATGAPTEMLARTRAQFLWLFTRIRGTEGSSTLFQKLLTDPH</sequence>
<evidence type="ECO:0000256" key="2">
    <source>
        <dbReference type="ARBA" id="ARBA00023125"/>
    </source>
</evidence>
<dbReference type="PANTHER" id="PTHR30055:SF234">
    <property type="entry name" value="HTH-TYPE TRANSCRIPTIONAL REGULATOR BETI"/>
    <property type="match status" value="1"/>
</dbReference>
<dbReference type="Pfam" id="PF00440">
    <property type="entry name" value="TetR_N"/>
    <property type="match status" value="1"/>
</dbReference>
<evidence type="ECO:0000256" key="3">
    <source>
        <dbReference type="ARBA" id="ARBA00023163"/>
    </source>
</evidence>
<gene>
    <name evidence="6" type="ORF">E5222_04505</name>
</gene>
<feature type="domain" description="HTH tetR-type" evidence="5">
    <location>
        <begin position="216"/>
        <end position="276"/>
    </location>
</feature>
<dbReference type="Gene3D" id="1.10.357.10">
    <property type="entry name" value="Tetracycline Repressor, domain 2"/>
    <property type="match status" value="2"/>
</dbReference>
<accession>A0A4V4U8Y0</accession>
<comment type="caution">
    <text evidence="6">The sequence shown here is derived from an EMBL/GenBank/DDBJ whole genome shotgun (WGS) entry which is preliminary data.</text>
</comment>
<dbReference type="InterPro" id="IPR041583">
    <property type="entry name" value="TetR_C_31"/>
</dbReference>
<feature type="domain" description="HTH tetR-type" evidence="5">
    <location>
        <begin position="10"/>
        <end position="70"/>
    </location>
</feature>
<name>A0A4V4U8Y0_9SPHN</name>
<evidence type="ECO:0000256" key="1">
    <source>
        <dbReference type="ARBA" id="ARBA00023015"/>
    </source>
</evidence>
<dbReference type="InterPro" id="IPR009057">
    <property type="entry name" value="Homeodomain-like_sf"/>
</dbReference>
<evidence type="ECO:0000259" key="5">
    <source>
        <dbReference type="PROSITE" id="PS50977"/>
    </source>
</evidence>
<organism evidence="6 7">
    <name type="scientific">Alteraurantiacibacter aquimixticola</name>
    <dbReference type="NCBI Taxonomy" id="2489173"/>
    <lineage>
        <taxon>Bacteria</taxon>
        <taxon>Pseudomonadati</taxon>
        <taxon>Pseudomonadota</taxon>
        <taxon>Alphaproteobacteria</taxon>
        <taxon>Sphingomonadales</taxon>
        <taxon>Erythrobacteraceae</taxon>
        <taxon>Alteraurantiacibacter</taxon>
    </lineage>
</organism>
<protein>
    <submittedName>
        <fullName evidence="6">TetR/AcrR family transcriptional regulator</fullName>
    </submittedName>
</protein>
<dbReference type="OrthoDB" id="9816296at2"/>
<keyword evidence="7" id="KW-1185">Reference proteome</keyword>
<dbReference type="Pfam" id="PF17940">
    <property type="entry name" value="TetR_C_31"/>
    <property type="match status" value="1"/>
</dbReference>
<feature type="DNA-binding region" description="H-T-H motif" evidence="4">
    <location>
        <begin position="33"/>
        <end position="52"/>
    </location>
</feature>
<dbReference type="EMBL" id="SSHH01000001">
    <property type="protein sequence ID" value="TIX51717.1"/>
    <property type="molecule type" value="Genomic_DNA"/>
</dbReference>
<dbReference type="GO" id="GO:0003700">
    <property type="term" value="F:DNA-binding transcription factor activity"/>
    <property type="evidence" value="ECO:0007669"/>
    <property type="project" value="TreeGrafter"/>
</dbReference>
<reference evidence="6 7" key="1">
    <citation type="submission" date="2019-04" db="EMBL/GenBank/DDBJ databases">
        <title>Altererythrobacter aquimixticola sp. nov., isolated from sediment of junction between the ocean and a freshwater spring.</title>
        <authorList>
            <person name="Yoon J.-H."/>
        </authorList>
    </citation>
    <scope>NUCLEOTIDE SEQUENCE [LARGE SCALE GENOMIC DNA]</scope>
    <source>
        <strain evidence="6 7">SSKS-13</strain>
    </source>
</reference>
<dbReference type="SUPFAM" id="SSF46689">
    <property type="entry name" value="Homeodomain-like"/>
    <property type="match status" value="2"/>
</dbReference>
<proteinExistence type="predicted"/>
<evidence type="ECO:0000313" key="6">
    <source>
        <dbReference type="EMBL" id="TIX51717.1"/>
    </source>
</evidence>
<dbReference type="AlphaFoldDB" id="A0A4V4U8Y0"/>
<dbReference type="PANTHER" id="PTHR30055">
    <property type="entry name" value="HTH-TYPE TRANSCRIPTIONAL REGULATOR RUTR"/>
    <property type="match status" value="1"/>
</dbReference>
<feature type="DNA-binding region" description="H-T-H motif" evidence="4">
    <location>
        <begin position="239"/>
        <end position="258"/>
    </location>
</feature>
<keyword evidence="3" id="KW-0804">Transcription</keyword>